<dbReference type="Pfam" id="PF05139">
    <property type="entry name" value="Erythro_esteras"/>
    <property type="match status" value="1"/>
</dbReference>
<accession>A0ABY7QTC5</accession>
<evidence type="ECO:0000256" key="1">
    <source>
        <dbReference type="SAM" id="Phobius"/>
    </source>
</evidence>
<sequence length="421" mass="47190">MRLGKIILKGLGILILIAILTMMGFLIYANRKALAIDMPHTAKTVATMQEEGQHLSAIADHPGVRLFGLGEMTHGNHRAQTLRLDMIQTLAEHGVRYIFLETPYKDGYAIERYIQGDDTTPLKDIVDAQDFWLYHTEEMVTLYRWMRTYNDTHSDKLHVYGVDMQEFDSAAAILVHKLKAMAVDTGAIQSALEKGDKAAAVEAMTSALTTADVTTQSRFDSTDLKLNLAVLKQYVTNETLTAQTQPGQVYSEDAYTFRDKSMAENTLLVLSHGRGLILAHDMHIAKLSNLNPTMGKILTQSLGDGYYAVGTFARDLRFYAMDAFIHTGSPKVWHIIDHSDMMSAFHDTALSEAYYDFDALSHPLKQYFNAVHPLLTAGATYHTVLRFLPQSNYISLNPTDAFDGLILLQTDTPFYYLDSEK</sequence>
<keyword evidence="3" id="KW-1185">Reference proteome</keyword>
<protein>
    <submittedName>
        <fullName evidence="2">Erythromycin esterase family protein</fullName>
    </submittedName>
</protein>
<dbReference type="Gene3D" id="3.40.1660.10">
    <property type="entry name" value="EreA-like (biosynthetic domain)"/>
    <property type="match status" value="1"/>
</dbReference>
<dbReference type="PANTHER" id="PTHR31299">
    <property type="entry name" value="ESTERASE, PUTATIVE (AFU_ORTHOLOGUE AFUA_1G05850)-RELATED"/>
    <property type="match status" value="1"/>
</dbReference>
<proteinExistence type="predicted"/>
<keyword evidence="1" id="KW-0812">Transmembrane</keyword>
<keyword evidence="1" id="KW-0472">Membrane</keyword>
<dbReference type="PANTHER" id="PTHR31299:SF0">
    <property type="entry name" value="ESTERASE, PUTATIVE (AFU_ORTHOLOGUE AFUA_1G05850)-RELATED"/>
    <property type="match status" value="1"/>
</dbReference>
<dbReference type="SUPFAM" id="SSF159501">
    <property type="entry name" value="EreA/ChaN-like"/>
    <property type="match status" value="1"/>
</dbReference>
<dbReference type="CDD" id="cd14728">
    <property type="entry name" value="Ere-like"/>
    <property type="match status" value="1"/>
</dbReference>
<name>A0ABY7QTC5_9FIRM</name>
<dbReference type="Gene3D" id="1.20.1440.30">
    <property type="entry name" value="Biosynthetic Protein domain"/>
    <property type="match status" value="1"/>
</dbReference>
<dbReference type="EMBL" id="CP115667">
    <property type="protein sequence ID" value="WBW50047.1"/>
    <property type="molecule type" value="Genomic_DNA"/>
</dbReference>
<feature type="transmembrane region" description="Helical" evidence="1">
    <location>
        <begin position="6"/>
        <end position="29"/>
    </location>
</feature>
<organism evidence="2 3">
    <name type="scientific">Peptoniphilus equinus</name>
    <dbReference type="NCBI Taxonomy" id="3016343"/>
    <lineage>
        <taxon>Bacteria</taxon>
        <taxon>Bacillati</taxon>
        <taxon>Bacillota</taxon>
        <taxon>Tissierellia</taxon>
        <taxon>Tissierellales</taxon>
        <taxon>Peptoniphilaceae</taxon>
        <taxon>Peptoniphilus</taxon>
    </lineage>
</organism>
<gene>
    <name evidence="2" type="ORF">O6R05_00330</name>
</gene>
<reference evidence="2 3" key="1">
    <citation type="submission" date="2023-01" db="EMBL/GenBank/DDBJ databases">
        <authorList>
            <person name="Lee S.H."/>
            <person name="Jung H.S."/>
            <person name="Yun J.U."/>
        </authorList>
    </citation>
    <scope>NUCLEOTIDE SEQUENCE [LARGE SCALE GENOMIC DNA]</scope>
    <source>
        <strain evidence="2 3">CBA3646</strain>
    </source>
</reference>
<keyword evidence="1" id="KW-1133">Transmembrane helix</keyword>
<dbReference type="Proteomes" id="UP001210339">
    <property type="component" value="Chromosome"/>
</dbReference>
<dbReference type="RefSeq" id="WP_271191578.1">
    <property type="nucleotide sequence ID" value="NZ_CP115667.1"/>
</dbReference>
<dbReference type="InterPro" id="IPR052036">
    <property type="entry name" value="Hydrolase/PRTase-associated"/>
</dbReference>
<dbReference type="Gene3D" id="3.30.1870.10">
    <property type="entry name" value="EreA-like, domain 2"/>
    <property type="match status" value="1"/>
</dbReference>
<evidence type="ECO:0000313" key="3">
    <source>
        <dbReference type="Proteomes" id="UP001210339"/>
    </source>
</evidence>
<dbReference type="InterPro" id="IPR007815">
    <property type="entry name" value="Emycin_Estase"/>
</dbReference>
<evidence type="ECO:0000313" key="2">
    <source>
        <dbReference type="EMBL" id="WBW50047.1"/>
    </source>
</evidence>